<protein>
    <submittedName>
        <fullName evidence="2">Nucleotidyltransferase family protein</fullName>
    </submittedName>
</protein>
<name>A0AAW3F352_BURGA</name>
<evidence type="ECO:0000313" key="2">
    <source>
        <dbReference type="EMBL" id="UWX74391.1"/>
    </source>
</evidence>
<reference evidence="1 3" key="1">
    <citation type="submission" date="2014-04" db="EMBL/GenBank/DDBJ databases">
        <authorList>
            <person name="Bishop-Lilly K.A."/>
            <person name="Broomall S.M."/>
            <person name="Chain P.S."/>
            <person name="Chertkov O."/>
            <person name="Coyne S.R."/>
            <person name="Daligault H.E."/>
            <person name="Davenport K.W."/>
            <person name="Erkkila T."/>
            <person name="Frey K.G."/>
            <person name="Gibbons H.S."/>
            <person name="Gu W."/>
            <person name="Jaissle J."/>
            <person name="Johnson S.L."/>
            <person name="Koroleva G.I."/>
            <person name="Ladner J.T."/>
            <person name="Lo C.-C."/>
            <person name="Minogue T.D."/>
            <person name="Munk C."/>
            <person name="Palacios G.F."/>
            <person name="Redden C.L."/>
            <person name="Rosenzweig C.N."/>
            <person name="Scholz M.B."/>
            <person name="Teshima H."/>
            <person name="Xu Y."/>
        </authorList>
    </citation>
    <scope>NUCLEOTIDE SEQUENCE [LARGE SCALE GENOMIC DNA]</scope>
    <source>
        <strain evidence="1">Gladioli</strain>
        <strain evidence="3">gladioli</strain>
    </source>
</reference>
<dbReference type="Pfam" id="PF06042">
    <property type="entry name" value="NTP_transf_6"/>
    <property type="match status" value="1"/>
</dbReference>
<dbReference type="PANTHER" id="PTHR39166:SF1">
    <property type="entry name" value="BLL1166 PROTEIN"/>
    <property type="match status" value="1"/>
</dbReference>
<reference evidence="2" key="2">
    <citation type="submission" date="2022-09" db="EMBL/GenBank/DDBJ databases">
        <title>Genomic of Burkholderia gladioli.</title>
        <authorList>
            <person name="Wu H."/>
        </authorList>
    </citation>
    <scope>NUCLEOTIDE SEQUENCE</scope>
    <source>
        <strain evidence="2">ZN-S4</strain>
    </source>
</reference>
<dbReference type="PANTHER" id="PTHR39166">
    <property type="entry name" value="BLL1166 PROTEIN"/>
    <property type="match status" value="1"/>
</dbReference>
<dbReference type="EMBL" id="CP104215">
    <property type="protein sequence ID" value="UWX74391.1"/>
    <property type="molecule type" value="Genomic_DNA"/>
</dbReference>
<dbReference type="Proteomes" id="UP000029590">
    <property type="component" value="Unassembled WGS sequence"/>
</dbReference>
<evidence type="ECO:0000313" key="3">
    <source>
        <dbReference type="Proteomes" id="UP000029590"/>
    </source>
</evidence>
<dbReference type="EMBL" id="JPGG01000016">
    <property type="protein sequence ID" value="KGC15519.1"/>
    <property type="molecule type" value="Genomic_DNA"/>
</dbReference>
<dbReference type="RefSeq" id="WP_036032496.1">
    <property type="nucleotide sequence ID" value="NZ_CADEPT010000006.1"/>
</dbReference>
<proteinExistence type="predicted"/>
<evidence type="ECO:0000313" key="1">
    <source>
        <dbReference type="EMBL" id="KGC15519.1"/>
    </source>
</evidence>
<sequence>MSQPREDDLVRAVRENQWNQLILERAPQLGIDDWWLTAGCIAQSVWNLAAKRAIHLGIRDYDLFYYDPDTSWEAEDAIIASAARLFADLPVEVQIRNQARVPIWYREKFGIPFGDVTRAADGIDRFPCATVAIGVRVRDGGCEIHAPFGLGDLFDGRLKPNRALPIAHVYAEKTARWQLEWPHLSCEPW</sequence>
<dbReference type="InterPro" id="IPR009267">
    <property type="entry name" value="NTP_transf_6"/>
</dbReference>
<organism evidence="1 3">
    <name type="scientific">Burkholderia gladioli</name>
    <name type="common">Pseudomonas marginata</name>
    <name type="synonym">Phytomonas marginata</name>
    <dbReference type="NCBI Taxonomy" id="28095"/>
    <lineage>
        <taxon>Bacteria</taxon>
        <taxon>Pseudomonadati</taxon>
        <taxon>Pseudomonadota</taxon>
        <taxon>Betaproteobacteria</taxon>
        <taxon>Burkholderiales</taxon>
        <taxon>Burkholderiaceae</taxon>
        <taxon>Burkholderia</taxon>
    </lineage>
</organism>
<dbReference type="KEGG" id="bgo:BM43_6388"/>
<dbReference type="Proteomes" id="UP001059745">
    <property type="component" value="Chromosome 2"/>
</dbReference>
<gene>
    <name evidence="1" type="ORF">DM48_1381</name>
    <name evidence="2" type="ORF">NYZ96_22965</name>
</gene>
<accession>A0AAW3F352</accession>
<dbReference type="AlphaFoldDB" id="A0AAW3F352"/>